<evidence type="ECO:0000256" key="1">
    <source>
        <dbReference type="ARBA" id="ARBA00003253"/>
    </source>
</evidence>
<dbReference type="PANTHER" id="PTHR12561:SF3">
    <property type="entry name" value="LIPOYLTRANSFERASE 1, MITOCHONDRIAL"/>
    <property type="match status" value="1"/>
</dbReference>
<dbReference type="STRING" id="2004952.A0A2C5Y5E0"/>
<dbReference type="Pfam" id="PF21948">
    <property type="entry name" value="LplA-B_cat"/>
    <property type="match status" value="1"/>
</dbReference>
<dbReference type="EMBL" id="NJES01000353">
    <property type="protein sequence ID" value="PHH73308.1"/>
    <property type="molecule type" value="Genomic_DNA"/>
</dbReference>
<feature type="domain" description="BPL/LPL catalytic" evidence="5">
    <location>
        <begin position="67"/>
        <end position="252"/>
    </location>
</feature>
<accession>A0A2C5Y5E0</accession>
<sequence>MRRFPPALRCGKISSARACRCRFGSGSRRFSTEAASDPANKTHVYLSRSNEPVVNLAFENHLLQTLAPTSTALLLYVNEPCVVIGRNQNAWLEPNLAELARLGIELVRRRSGGGTVFHDLGNVNYSVICPTAAFDRDRHANMVVRALASLGRRTRVNARHDIVIDDGDVSPFKVSGSAYKVTRLRALHHGTCLLGSPNLARISGLLRSPAEPFIKARGVESVRSRVANLDLGNEDFEAAVVDQFRYMHDGRCDVQEVFTTADVLSIDGLAETCREMKSADWIYGQTPLFTLSTYSSDDDARPRPPLPFEDKDLRMRFVARHGKLEQLDVEVQGRAIDGAHLVGRVIHEIARWSEPLIKIGLNRELALKAGSWLDEILGVVYIKQASQLRERNTADSKSSLQMR</sequence>
<name>A0A2C5Y5E0_9HYPO</name>
<dbReference type="GO" id="GO:0017118">
    <property type="term" value="F:lipoyltransferase activity"/>
    <property type="evidence" value="ECO:0007669"/>
    <property type="project" value="TreeGrafter"/>
</dbReference>
<comment type="pathway">
    <text evidence="2">Protein modification; protein lipoylation via exogenous pathway; protein N(6)-(lipoyl)lysine from lipoate: step 2/2.</text>
</comment>
<dbReference type="OrthoDB" id="201621at2759"/>
<dbReference type="InterPro" id="IPR004562">
    <property type="entry name" value="LipoylTrfase_LipoateP_Ligase"/>
</dbReference>
<dbReference type="Gene3D" id="3.30.930.10">
    <property type="entry name" value="Bira Bifunctional Protein, Domain 2"/>
    <property type="match status" value="1"/>
</dbReference>
<dbReference type="InterPro" id="IPR004143">
    <property type="entry name" value="BPL_LPL_catalytic"/>
</dbReference>
<gene>
    <name evidence="6" type="ORF">CDD80_3908</name>
</gene>
<dbReference type="GO" id="GO:0005739">
    <property type="term" value="C:mitochondrion"/>
    <property type="evidence" value="ECO:0007669"/>
    <property type="project" value="TreeGrafter"/>
</dbReference>
<dbReference type="SUPFAM" id="SSF55681">
    <property type="entry name" value="Class II aaRS and biotin synthetases"/>
    <property type="match status" value="1"/>
</dbReference>
<evidence type="ECO:0000313" key="6">
    <source>
        <dbReference type="EMBL" id="PHH73308.1"/>
    </source>
</evidence>
<dbReference type="InterPro" id="IPR045864">
    <property type="entry name" value="aa-tRNA-synth_II/BPL/LPL"/>
</dbReference>
<dbReference type="GO" id="GO:0009249">
    <property type="term" value="P:protein lipoylation"/>
    <property type="evidence" value="ECO:0007669"/>
    <property type="project" value="InterPro"/>
</dbReference>
<dbReference type="Proteomes" id="UP000226431">
    <property type="component" value="Unassembled WGS sequence"/>
</dbReference>
<evidence type="ECO:0000256" key="3">
    <source>
        <dbReference type="ARBA" id="ARBA00008242"/>
    </source>
</evidence>
<dbReference type="PROSITE" id="PS51733">
    <property type="entry name" value="BPL_LPL_CATALYTIC"/>
    <property type="match status" value="1"/>
</dbReference>
<keyword evidence="7" id="KW-1185">Reference proteome</keyword>
<comment type="function">
    <text evidence="1">Catalyzes both the ATP-dependent activation of exogenously supplied lipoate to lipoyl-AMP and the transfer of the activated lipoyl onto the lipoyl domains of lipoate-dependent enzymes.</text>
</comment>
<evidence type="ECO:0000256" key="4">
    <source>
        <dbReference type="ARBA" id="ARBA00015925"/>
    </source>
</evidence>
<evidence type="ECO:0000259" key="5">
    <source>
        <dbReference type="PROSITE" id="PS51733"/>
    </source>
</evidence>
<dbReference type="CDD" id="cd16443">
    <property type="entry name" value="LplA"/>
    <property type="match status" value="1"/>
</dbReference>
<evidence type="ECO:0000256" key="2">
    <source>
        <dbReference type="ARBA" id="ARBA00005085"/>
    </source>
</evidence>
<protein>
    <recommendedName>
        <fullName evidence="4">Putative lipoate-protein ligase A</fullName>
    </recommendedName>
</protein>
<organism evidence="6 7">
    <name type="scientific">Ophiocordyceps camponoti-rufipedis</name>
    <dbReference type="NCBI Taxonomy" id="2004952"/>
    <lineage>
        <taxon>Eukaryota</taxon>
        <taxon>Fungi</taxon>
        <taxon>Dikarya</taxon>
        <taxon>Ascomycota</taxon>
        <taxon>Pezizomycotina</taxon>
        <taxon>Sordariomycetes</taxon>
        <taxon>Hypocreomycetidae</taxon>
        <taxon>Hypocreales</taxon>
        <taxon>Ophiocordycipitaceae</taxon>
        <taxon>Ophiocordyceps</taxon>
    </lineage>
</organism>
<dbReference type="AlphaFoldDB" id="A0A2C5Y5E0"/>
<proteinExistence type="inferred from homology"/>
<comment type="similarity">
    <text evidence="3">Belongs to the LplA family.</text>
</comment>
<comment type="caution">
    <text evidence="6">The sequence shown here is derived from an EMBL/GenBank/DDBJ whole genome shotgun (WGS) entry which is preliminary data.</text>
</comment>
<evidence type="ECO:0000313" key="7">
    <source>
        <dbReference type="Proteomes" id="UP000226431"/>
    </source>
</evidence>
<dbReference type="PANTHER" id="PTHR12561">
    <property type="entry name" value="LIPOATE-PROTEIN LIGASE"/>
    <property type="match status" value="1"/>
</dbReference>
<reference evidence="6 7" key="1">
    <citation type="submission" date="2017-06" db="EMBL/GenBank/DDBJ databases">
        <title>Ant-infecting Ophiocordyceps genomes reveal a high diversity of potential behavioral manipulation genes and a possible major role for enterotoxins.</title>
        <authorList>
            <person name="De Bekker C."/>
            <person name="Evans H.C."/>
            <person name="Brachmann A."/>
            <person name="Hughes D.P."/>
        </authorList>
    </citation>
    <scope>NUCLEOTIDE SEQUENCE [LARGE SCALE GENOMIC DNA]</scope>
    <source>
        <strain evidence="6 7">Map16</strain>
    </source>
</reference>
<dbReference type="UniPathway" id="UPA00537">
    <property type="reaction ID" value="UER00595"/>
</dbReference>